<evidence type="ECO:0000259" key="1">
    <source>
        <dbReference type="PROSITE" id="PS51698"/>
    </source>
</evidence>
<dbReference type="OrthoDB" id="10064100at2759"/>
<dbReference type="VEuPathDB" id="FungiDB:SPRG_03328"/>
<dbReference type="Gene3D" id="3.30.40.10">
    <property type="entry name" value="Zinc/RING finger domain, C3HC4 (zinc finger)"/>
    <property type="match status" value="1"/>
</dbReference>
<dbReference type="AlphaFoldDB" id="A0A067CS94"/>
<dbReference type="KEGG" id="spar:SPRG_03328"/>
<dbReference type="GO" id="GO:0004842">
    <property type="term" value="F:ubiquitin-protein transferase activity"/>
    <property type="evidence" value="ECO:0007669"/>
    <property type="project" value="InterPro"/>
</dbReference>
<evidence type="ECO:0000313" key="3">
    <source>
        <dbReference type="Proteomes" id="UP000030745"/>
    </source>
</evidence>
<dbReference type="RefSeq" id="XP_012197295.1">
    <property type="nucleotide sequence ID" value="XM_012341905.1"/>
</dbReference>
<dbReference type="Pfam" id="PF04564">
    <property type="entry name" value="U-box"/>
    <property type="match status" value="1"/>
</dbReference>
<dbReference type="PROSITE" id="PS51698">
    <property type="entry name" value="U_BOX"/>
    <property type="match status" value="1"/>
</dbReference>
<dbReference type="InterPro" id="IPR003613">
    <property type="entry name" value="Ubox_domain"/>
</dbReference>
<accession>A0A067CS94</accession>
<dbReference type="GO" id="GO:0016567">
    <property type="term" value="P:protein ubiquitination"/>
    <property type="evidence" value="ECO:0007669"/>
    <property type="project" value="InterPro"/>
</dbReference>
<dbReference type="Proteomes" id="UP000030745">
    <property type="component" value="Unassembled WGS sequence"/>
</dbReference>
<dbReference type="CDD" id="cd16655">
    <property type="entry name" value="RING-Ubox_WDSUB1-like"/>
    <property type="match status" value="1"/>
</dbReference>
<dbReference type="InterPro" id="IPR013083">
    <property type="entry name" value="Znf_RING/FYVE/PHD"/>
</dbReference>
<gene>
    <name evidence="2" type="ORF">SPRG_03328</name>
</gene>
<dbReference type="PANTHER" id="PTHR46573:SF1">
    <property type="entry name" value="WD REPEAT, SAM AND U-BOX DOMAIN-CONTAINING PROTEIN 1"/>
    <property type="match status" value="1"/>
</dbReference>
<sequence length="604" mass="67867">MTRHLDSFVCPITHDVMVDPVVTVDGHSYERSAIEEWIRTSHETAPGGQVTSPATNLPLGSTQLIPNLALKRSIGEYRNKHNVLPGSPAGPLRSPSRLAVVVPPALALAPVDLPRTEALPQVGYDVYRANVTLAIYSQPSFNYRVSSAHGTALELPAGELFVVTKRLYSAMFGNTTGYVFLQLGTHNDVELRNCYVAEQAERPPHARLVERVPAIHEVAVYMADRPSPFYARPTTHSDSALVRHTMLRRDELVATDLRVADPVTNQTYLRLDNSFGWLPLRHLTRYECTTRRLLFRVPSPTHVYRNIRTVPESIAVATLPADYLLASTLHVYLNAFAYTRVVRDDVTGWCKLRLSDMLLQCPPRLAEQPPGRSIPVALLQGDHYFVLLNEIQDDGTITQAFHCDLPYAMVRQINNCITKGRHVTHAALGPKDEWYLSATRPDGSGAHCWASENVSEDFRNVMTVNSRVAFGPSDAFVLVDDHDVVYWSGVSYSLRLELRDVQRVHARRKHKGPFFMKHSHGVITHDFSDVVRQEVLEASPPRGHGQLVSVSCSEGRYVAIYDNWFATTDGVQTDVTDVLAAFYNRHLEVRNDRRRLIQRYQAIA</sequence>
<name>A0A067CS94_SAPPC</name>
<dbReference type="InterPro" id="IPR052085">
    <property type="entry name" value="WD-SAM-U-box"/>
</dbReference>
<feature type="domain" description="U-box" evidence="1">
    <location>
        <begin position="3"/>
        <end position="84"/>
    </location>
</feature>
<dbReference type="EMBL" id="KK583196">
    <property type="protein sequence ID" value="KDO32110.1"/>
    <property type="molecule type" value="Genomic_DNA"/>
</dbReference>
<keyword evidence="3" id="KW-1185">Reference proteome</keyword>
<organism evidence="2 3">
    <name type="scientific">Saprolegnia parasitica (strain CBS 223.65)</name>
    <dbReference type="NCBI Taxonomy" id="695850"/>
    <lineage>
        <taxon>Eukaryota</taxon>
        <taxon>Sar</taxon>
        <taxon>Stramenopiles</taxon>
        <taxon>Oomycota</taxon>
        <taxon>Saprolegniomycetes</taxon>
        <taxon>Saprolegniales</taxon>
        <taxon>Saprolegniaceae</taxon>
        <taxon>Saprolegnia</taxon>
    </lineage>
</organism>
<dbReference type="PANTHER" id="PTHR46573">
    <property type="entry name" value="WD REPEAT, SAM AND U-BOX DOMAIN-CONTAINING PROTEIN 1"/>
    <property type="match status" value="1"/>
</dbReference>
<proteinExistence type="predicted"/>
<dbReference type="GeneID" id="24125841"/>
<reference evidence="2 3" key="1">
    <citation type="journal article" date="2013" name="PLoS Genet.">
        <title>Distinctive expansion of potential virulence genes in the genome of the oomycete fish pathogen Saprolegnia parasitica.</title>
        <authorList>
            <person name="Jiang R.H."/>
            <person name="de Bruijn I."/>
            <person name="Haas B.J."/>
            <person name="Belmonte R."/>
            <person name="Lobach L."/>
            <person name="Christie J."/>
            <person name="van den Ackerveken G."/>
            <person name="Bottin A."/>
            <person name="Bulone V."/>
            <person name="Diaz-Moreno S.M."/>
            <person name="Dumas B."/>
            <person name="Fan L."/>
            <person name="Gaulin E."/>
            <person name="Govers F."/>
            <person name="Grenville-Briggs L.J."/>
            <person name="Horner N.R."/>
            <person name="Levin J.Z."/>
            <person name="Mammella M."/>
            <person name="Meijer H.J."/>
            <person name="Morris P."/>
            <person name="Nusbaum C."/>
            <person name="Oome S."/>
            <person name="Phillips A.J."/>
            <person name="van Rooyen D."/>
            <person name="Rzeszutek E."/>
            <person name="Saraiva M."/>
            <person name="Secombes C.J."/>
            <person name="Seidl M.F."/>
            <person name="Snel B."/>
            <person name="Stassen J.H."/>
            <person name="Sykes S."/>
            <person name="Tripathy S."/>
            <person name="van den Berg H."/>
            <person name="Vega-Arreguin J.C."/>
            <person name="Wawra S."/>
            <person name="Young S.K."/>
            <person name="Zeng Q."/>
            <person name="Dieguez-Uribeondo J."/>
            <person name="Russ C."/>
            <person name="Tyler B.M."/>
            <person name="van West P."/>
        </authorList>
    </citation>
    <scope>NUCLEOTIDE SEQUENCE [LARGE SCALE GENOMIC DNA]</scope>
    <source>
        <strain evidence="2 3">CBS 223.65</strain>
    </source>
</reference>
<evidence type="ECO:0000313" key="2">
    <source>
        <dbReference type="EMBL" id="KDO32110.1"/>
    </source>
</evidence>
<protein>
    <recommendedName>
        <fullName evidence="1">U-box domain-containing protein</fullName>
    </recommendedName>
</protein>
<dbReference type="SUPFAM" id="SSF57850">
    <property type="entry name" value="RING/U-box"/>
    <property type="match status" value="1"/>
</dbReference>
<dbReference type="SMART" id="SM00504">
    <property type="entry name" value="Ubox"/>
    <property type="match status" value="1"/>
</dbReference>